<evidence type="ECO:0000313" key="10">
    <source>
        <dbReference type="Proteomes" id="UP000054359"/>
    </source>
</evidence>
<feature type="compositionally biased region" description="Polar residues" evidence="6">
    <location>
        <begin position="10"/>
        <end position="19"/>
    </location>
</feature>
<dbReference type="Proteomes" id="UP000054359">
    <property type="component" value="Unassembled WGS sequence"/>
</dbReference>
<feature type="domain" description="Ion transport" evidence="8">
    <location>
        <begin position="107"/>
        <end position="331"/>
    </location>
</feature>
<dbReference type="Pfam" id="PF00520">
    <property type="entry name" value="Ion_trans"/>
    <property type="match status" value="2"/>
</dbReference>
<dbReference type="STRING" id="407821.A0A087UWJ8"/>
<feature type="transmembrane region" description="Helical" evidence="7">
    <location>
        <begin position="451"/>
        <end position="471"/>
    </location>
</feature>
<dbReference type="PANTHER" id="PTHR46726">
    <property type="entry name" value="TWO PORE CHANNEL 3"/>
    <property type="match status" value="1"/>
</dbReference>
<evidence type="ECO:0000256" key="5">
    <source>
        <dbReference type="ARBA" id="ARBA00023136"/>
    </source>
</evidence>
<feature type="transmembrane region" description="Helical" evidence="7">
    <location>
        <begin position="505"/>
        <end position="524"/>
    </location>
</feature>
<dbReference type="PANTHER" id="PTHR46726:SF1">
    <property type="entry name" value="TWO-PORE CALCIUM CHANNEL 3"/>
    <property type="match status" value="1"/>
</dbReference>
<evidence type="ECO:0000256" key="2">
    <source>
        <dbReference type="ARBA" id="ARBA00022692"/>
    </source>
</evidence>
<feature type="domain" description="Ion transport" evidence="8">
    <location>
        <begin position="449"/>
        <end position="694"/>
    </location>
</feature>
<keyword evidence="3" id="KW-0106">Calcium</keyword>
<dbReference type="InterPro" id="IPR011992">
    <property type="entry name" value="EF-hand-dom_pair"/>
</dbReference>
<dbReference type="Gene3D" id="1.10.287.70">
    <property type="match status" value="2"/>
</dbReference>
<evidence type="ECO:0000313" key="9">
    <source>
        <dbReference type="EMBL" id="KFM81737.1"/>
    </source>
</evidence>
<feature type="transmembrane region" description="Helical" evidence="7">
    <location>
        <begin position="306"/>
        <end position="329"/>
    </location>
</feature>
<keyword evidence="4 7" id="KW-1133">Transmembrane helix</keyword>
<evidence type="ECO:0000256" key="7">
    <source>
        <dbReference type="SAM" id="Phobius"/>
    </source>
</evidence>
<feature type="transmembrane region" description="Helical" evidence="7">
    <location>
        <begin position="477"/>
        <end position="498"/>
    </location>
</feature>
<dbReference type="SUPFAM" id="SSF81324">
    <property type="entry name" value="Voltage-gated potassium channels"/>
    <property type="match status" value="1"/>
</dbReference>
<keyword evidence="5 7" id="KW-0472">Membrane</keyword>
<dbReference type="AlphaFoldDB" id="A0A087UWJ8"/>
<dbReference type="SUPFAM" id="SSF47473">
    <property type="entry name" value="EF-hand"/>
    <property type="match status" value="1"/>
</dbReference>
<gene>
    <name evidence="9" type="ORF">X975_05674</name>
</gene>
<feature type="transmembrane region" description="Helical" evidence="7">
    <location>
        <begin position="170"/>
        <end position="189"/>
    </location>
</feature>
<dbReference type="Gene3D" id="1.20.120.350">
    <property type="entry name" value="Voltage-gated potassium channels. Chain C"/>
    <property type="match status" value="1"/>
</dbReference>
<dbReference type="OMA" id="EVVFDMY"/>
<dbReference type="GO" id="GO:0005216">
    <property type="term" value="F:monoatomic ion channel activity"/>
    <property type="evidence" value="ECO:0007669"/>
    <property type="project" value="InterPro"/>
</dbReference>
<accession>A0A087UWJ8</accession>
<evidence type="ECO:0000256" key="3">
    <source>
        <dbReference type="ARBA" id="ARBA00022837"/>
    </source>
</evidence>
<evidence type="ECO:0000256" key="4">
    <source>
        <dbReference type="ARBA" id="ARBA00022989"/>
    </source>
</evidence>
<evidence type="ECO:0000256" key="1">
    <source>
        <dbReference type="ARBA" id="ARBA00004141"/>
    </source>
</evidence>
<feature type="transmembrane region" description="Helical" evidence="7">
    <location>
        <begin position="233"/>
        <end position="255"/>
    </location>
</feature>
<feature type="transmembrane region" description="Helical" evidence="7">
    <location>
        <begin position="96"/>
        <end position="118"/>
    </location>
</feature>
<feature type="non-terminal residue" evidence="9">
    <location>
        <position position="801"/>
    </location>
</feature>
<proteinExistence type="predicted"/>
<keyword evidence="10" id="KW-1185">Reference proteome</keyword>
<comment type="subcellular location">
    <subcellularLocation>
        <location evidence="1">Membrane</location>
        <topology evidence="1">Multi-pass membrane protein</topology>
    </subcellularLocation>
</comment>
<dbReference type="EMBL" id="KK122007">
    <property type="protein sequence ID" value="KFM81737.1"/>
    <property type="molecule type" value="Genomic_DNA"/>
</dbReference>
<protein>
    <submittedName>
        <fullName evidence="9">Two pore calcium channel protein 1</fullName>
    </submittedName>
</protein>
<feature type="transmembrane region" description="Helical" evidence="7">
    <location>
        <begin position="267"/>
        <end position="286"/>
    </location>
</feature>
<dbReference type="OrthoDB" id="10068803at2759"/>
<evidence type="ECO:0000256" key="6">
    <source>
        <dbReference type="SAM" id="MobiDB-lite"/>
    </source>
</evidence>
<feature type="transmembrane region" description="Helical" evidence="7">
    <location>
        <begin position="130"/>
        <end position="149"/>
    </location>
</feature>
<dbReference type="InterPro" id="IPR005821">
    <property type="entry name" value="Ion_trans_dom"/>
</dbReference>
<evidence type="ECO:0000259" key="8">
    <source>
        <dbReference type="Pfam" id="PF00520"/>
    </source>
</evidence>
<dbReference type="PROSITE" id="PS00018">
    <property type="entry name" value="EF_HAND_1"/>
    <property type="match status" value="1"/>
</dbReference>
<sequence>MQEPAKLKGNKNSDTSDLSDNFKTRTDEIPNVIRERYVTFSKESDNVVIELDHGSANSPDDAISQTKLLLASTLVCDAKNGRHSDFIPNDQCVRLYLIYHHWGLSYMLYFFIIIHHAIAICEEPAVDGFLFPYWVTMSVEFACMLFYLFRLLHCASFLPPETFIRDKKHILVLAAILLTAVDMACYIGLVNTGYEKFAYRWSRPLRPIFMVNFSENKQVRRAFRNIRKTLPDILNVLILFFLSISLFSLMAQKLFQKRSLKYPDNTPYFVNYLDIYFQLYVLVTTANNPDVMMPAYDSSRWFALFFIAYLIICLYIFMNIFLAVVYNNYRKHLKNEVRKLVYMKRQSLSRAFDLLKVKIDGKFILDFKRFNVLLKMIPPARSPMMVNILWYVLDSDGDNAIGKADFLQLADLLNVTVSEVKDRRSVFDRLLPDCYQSKPSKMFRKAVAHKYFRYFFDLMILLNAFLIALDIGDAEWAFLVLFTAEILMKMYTFGLLYFFRRFWNIFDFIVIGGAIVGTIIETFMDSDVDDKTRTLDILLVLRVLRLVKIIGGIERFQVIVTTIMNLGPSILTYGGVLLVVYYVFAIVGMEIFHNKIKYYGYQNVNNTSHLYCGNMLLNGSVFYQSQYCSNNFNNILNTLVVLFELMVVNQWHVIANGFVLVTSKVARLYFFAFHLICVIIVLNIFTAFVLEAFILEYSFCKSKLESAMEKKIIEMGLQLGRRPSQHAKGTDDDQLVVDSEDMVESDNENMENKNGAVYPDLSGKTDIRFHLSKSKNVENLLQRMFENELDVDDDGVPEGTS</sequence>
<dbReference type="InterPro" id="IPR027359">
    <property type="entry name" value="Volt_channel_dom_sf"/>
</dbReference>
<feature type="transmembrane region" description="Helical" evidence="7">
    <location>
        <begin position="668"/>
        <end position="694"/>
    </location>
</feature>
<organism evidence="9 10">
    <name type="scientific">Stegodyphus mimosarum</name>
    <name type="common">African social velvet spider</name>
    <dbReference type="NCBI Taxonomy" id="407821"/>
    <lineage>
        <taxon>Eukaryota</taxon>
        <taxon>Metazoa</taxon>
        <taxon>Ecdysozoa</taxon>
        <taxon>Arthropoda</taxon>
        <taxon>Chelicerata</taxon>
        <taxon>Arachnida</taxon>
        <taxon>Araneae</taxon>
        <taxon>Araneomorphae</taxon>
        <taxon>Entelegynae</taxon>
        <taxon>Eresoidea</taxon>
        <taxon>Eresidae</taxon>
        <taxon>Stegodyphus</taxon>
    </lineage>
</organism>
<dbReference type="InterPro" id="IPR018247">
    <property type="entry name" value="EF_Hand_1_Ca_BS"/>
</dbReference>
<feature type="transmembrane region" description="Helical" evidence="7">
    <location>
        <begin position="570"/>
        <end position="592"/>
    </location>
</feature>
<dbReference type="GO" id="GO:0016020">
    <property type="term" value="C:membrane"/>
    <property type="evidence" value="ECO:0007669"/>
    <property type="project" value="UniProtKB-SubCell"/>
</dbReference>
<name>A0A087UWJ8_STEMI</name>
<feature type="region of interest" description="Disordered" evidence="6">
    <location>
        <begin position="1"/>
        <end position="23"/>
    </location>
</feature>
<keyword evidence="2 7" id="KW-0812">Transmembrane</keyword>
<reference evidence="9 10" key="1">
    <citation type="submission" date="2013-11" db="EMBL/GenBank/DDBJ databases">
        <title>Genome sequencing of Stegodyphus mimosarum.</title>
        <authorList>
            <person name="Bechsgaard J."/>
        </authorList>
    </citation>
    <scope>NUCLEOTIDE SEQUENCE [LARGE SCALE GENOMIC DNA]</scope>
</reference>